<dbReference type="HOGENOM" id="CLU_091791_1_2_1"/>
<dbReference type="PANTHER" id="PTHR33096">
    <property type="entry name" value="CXC2 DOMAIN-CONTAINING PROTEIN"/>
    <property type="match status" value="1"/>
</dbReference>
<proteinExistence type="predicted"/>
<dbReference type="AlphaFoldDB" id="A0A0C9W032"/>
<gene>
    <name evidence="1" type="ORF">HYDPIDRAFT_101296</name>
</gene>
<dbReference type="OrthoDB" id="3364670at2759"/>
<name>A0A0C9W032_9AGAM</name>
<organism evidence="1 2">
    <name type="scientific">Hydnomerulius pinastri MD-312</name>
    <dbReference type="NCBI Taxonomy" id="994086"/>
    <lineage>
        <taxon>Eukaryota</taxon>
        <taxon>Fungi</taxon>
        <taxon>Dikarya</taxon>
        <taxon>Basidiomycota</taxon>
        <taxon>Agaricomycotina</taxon>
        <taxon>Agaricomycetes</taxon>
        <taxon>Agaricomycetidae</taxon>
        <taxon>Boletales</taxon>
        <taxon>Boletales incertae sedis</taxon>
        <taxon>Leucogyrophana</taxon>
    </lineage>
</organism>
<sequence length="129" mass="14883">MNILKSTLDGCNDLFLVVDEKCQKASMQFFSNTGVMALLCHHDHIIHLANMTFASEKQHHALVLLKALFDHLPSNFHVGLLYSISCQLECICRKWGFLKDILPCITFAIFIFHTFCHQWSCQLLYHPCK</sequence>
<accession>A0A0C9W032</accession>
<protein>
    <submittedName>
        <fullName evidence="1">Uncharacterized protein</fullName>
    </submittedName>
</protein>
<evidence type="ECO:0000313" key="1">
    <source>
        <dbReference type="EMBL" id="KIJ59123.1"/>
    </source>
</evidence>
<dbReference type="Proteomes" id="UP000053820">
    <property type="component" value="Unassembled WGS sequence"/>
</dbReference>
<dbReference type="PANTHER" id="PTHR33096:SF1">
    <property type="entry name" value="CXC1-LIKE CYSTEINE CLUSTER ASSOCIATED WITH KDZ TRANSPOSASES DOMAIN-CONTAINING PROTEIN"/>
    <property type="match status" value="1"/>
</dbReference>
<dbReference type="Pfam" id="PF18758">
    <property type="entry name" value="KDZ"/>
    <property type="match status" value="1"/>
</dbReference>
<evidence type="ECO:0000313" key="2">
    <source>
        <dbReference type="Proteomes" id="UP000053820"/>
    </source>
</evidence>
<reference evidence="1 2" key="1">
    <citation type="submission" date="2014-04" db="EMBL/GenBank/DDBJ databases">
        <title>Evolutionary Origins and Diversification of the Mycorrhizal Mutualists.</title>
        <authorList>
            <consortium name="DOE Joint Genome Institute"/>
            <consortium name="Mycorrhizal Genomics Consortium"/>
            <person name="Kohler A."/>
            <person name="Kuo A."/>
            <person name="Nagy L.G."/>
            <person name="Floudas D."/>
            <person name="Copeland A."/>
            <person name="Barry K.W."/>
            <person name="Cichocki N."/>
            <person name="Veneault-Fourrey C."/>
            <person name="LaButti K."/>
            <person name="Lindquist E.A."/>
            <person name="Lipzen A."/>
            <person name="Lundell T."/>
            <person name="Morin E."/>
            <person name="Murat C."/>
            <person name="Riley R."/>
            <person name="Ohm R."/>
            <person name="Sun H."/>
            <person name="Tunlid A."/>
            <person name="Henrissat B."/>
            <person name="Grigoriev I.V."/>
            <person name="Hibbett D.S."/>
            <person name="Martin F."/>
        </authorList>
    </citation>
    <scope>NUCLEOTIDE SEQUENCE [LARGE SCALE GENOMIC DNA]</scope>
    <source>
        <strain evidence="1 2">MD-312</strain>
    </source>
</reference>
<dbReference type="InterPro" id="IPR040521">
    <property type="entry name" value="KDZ"/>
</dbReference>
<dbReference type="EMBL" id="KN839896">
    <property type="protein sequence ID" value="KIJ59123.1"/>
    <property type="molecule type" value="Genomic_DNA"/>
</dbReference>
<keyword evidence="2" id="KW-1185">Reference proteome</keyword>